<accession>I7MCW3</accession>
<dbReference type="InterPro" id="IPR001757">
    <property type="entry name" value="P_typ_ATPase"/>
</dbReference>
<name>I7MCW3_TETTS</name>
<dbReference type="GO" id="GO:0016887">
    <property type="term" value="F:ATP hydrolysis activity"/>
    <property type="evidence" value="ECO:0007669"/>
    <property type="project" value="InterPro"/>
</dbReference>
<comment type="subcellular location">
    <subcellularLocation>
        <location evidence="1">Membrane</location>
    </subcellularLocation>
</comment>
<dbReference type="InterPro" id="IPR036412">
    <property type="entry name" value="HAD-like_sf"/>
</dbReference>
<evidence type="ECO:0000313" key="7">
    <source>
        <dbReference type="EMBL" id="EAR85041.2"/>
    </source>
</evidence>
<keyword evidence="8" id="KW-1185">Reference proteome</keyword>
<feature type="transmembrane region" description="Helical" evidence="6">
    <location>
        <begin position="851"/>
        <end position="872"/>
    </location>
</feature>
<feature type="transmembrane region" description="Helical" evidence="6">
    <location>
        <begin position="263"/>
        <end position="285"/>
    </location>
</feature>
<dbReference type="KEGG" id="tet:TTHERM_00529930"/>
<dbReference type="GO" id="GO:0043682">
    <property type="term" value="F:P-type divalent copper transporter activity"/>
    <property type="evidence" value="ECO:0007669"/>
    <property type="project" value="TreeGrafter"/>
</dbReference>
<keyword evidence="2 6" id="KW-0812">Transmembrane</keyword>
<dbReference type="GeneID" id="7832099"/>
<keyword evidence="3" id="KW-1278">Translocase</keyword>
<organism evidence="7 8">
    <name type="scientific">Tetrahymena thermophila (strain SB210)</name>
    <dbReference type="NCBI Taxonomy" id="312017"/>
    <lineage>
        <taxon>Eukaryota</taxon>
        <taxon>Sar</taxon>
        <taxon>Alveolata</taxon>
        <taxon>Ciliophora</taxon>
        <taxon>Intramacronucleata</taxon>
        <taxon>Oligohymenophorea</taxon>
        <taxon>Hymenostomatida</taxon>
        <taxon>Tetrahymenina</taxon>
        <taxon>Tetrahymenidae</taxon>
        <taxon>Tetrahymena</taxon>
    </lineage>
</organism>
<evidence type="ECO:0000256" key="3">
    <source>
        <dbReference type="ARBA" id="ARBA00022967"/>
    </source>
</evidence>
<dbReference type="PANTHER" id="PTHR43520:SF8">
    <property type="entry name" value="P-TYPE CU(+) TRANSPORTER"/>
    <property type="match status" value="1"/>
</dbReference>
<reference evidence="8" key="1">
    <citation type="journal article" date="2006" name="PLoS Biol.">
        <title>Macronuclear genome sequence of the ciliate Tetrahymena thermophila, a model eukaryote.</title>
        <authorList>
            <person name="Eisen J.A."/>
            <person name="Coyne R.S."/>
            <person name="Wu M."/>
            <person name="Wu D."/>
            <person name="Thiagarajan M."/>
            <person name="Wortman J.R."/>
            <person name="Badger J.H."/>
            <person name="Ren Q."/>
            <person name="Amedeo P."/>
            <person name="Jones K.M."/>
            <person name="Tallon L.J."/>
            <person name="Delcher A.L."/>
            <person name="Salzberg S.L."/>
            <person name="Silva J.C."/>
            <person name="Haas B.J."/>
            <person name="Majoros W.H."/>
            <person name="Farzad M."/>
            <person name="Carlton J.M."/>
            <person name="Smith R.K. Jr."/>
            <person name="Garg J."/>
            <person name="Pearlman R.E."/>
            <person name="Karrer K.M."/>
            <person name="Sun L."/>
            <person name="Manning G."/>
            <person name="Elde N.C."/>
            <person name="Turkewitz A.P."/>
            <person name="Asai D.J."/>
            <person name="Wilkes D.E."/>
            <person name="Wang Y."/>
            <person name="Cai H."/>
            <person name="Collins K."/>
            <person name="Stewart B.A."/>
            <person name="Lee S.R."/>
            <person name="Wilamowska K."/>
            <person name="Weinberg Z."/>
            <person name="Ruzzo W.L."/>
            <person name="Wloga D."/>
            <person name="Gaertig J."/>
            <person name="Frankel J."/>
            <person name="Tsao C.-C."/>
            <person name="Gorovsky M.A."/>
            <person name="Keeling P.J."/>
            <person name="Waller R.F."/>
            <person name="Patron N.J."/>
            <person name="Cherry J.M."/>
            <person name="Stover N.A."/>
            <person name="Krieger C.J."/>
            <person name="del Toro C."/>
            <person name="Ryder H.F."/>
            <person name="Williamson S.C."/>
            <person name="Barbeau R.A."/>
            <person name="Hamilton E.P."/>
            <person name="Orias E."/>
        </authorList>
    </citation>
    <scope>NUCLEOTIDE SEQUENCE [LARGE SCALE GENOMIC DNA]</scope>
    <source>
        <strain evidence="8">SB210</strain>
    </source>
</reference>
<sequence>MSQDTDLEQGSKTIYSYEAQLSGIRCTGCTKKISDNLKEFSSIKSFNINVIGEKGLFHFYDKETAQLVESKIKSLGFKILNGFQEIIQKTDAADTTRQIHFLKKQKEQMDIKNLQKVIENQFGGILDVQQIGLDIFMVKYNSKVVKGRQIYDFILQQYEGKLEVYNNYISGFKKQNVKNEVLEIRDVIIALLVCIVFIVMALILPIFDFFEEVQVYPLKFNVITLYVIFLFLLTVFTLYYFGKGPIYNSFVNFKKYRIMNMETLVALGALSAAIMSIFLIVIYFIELEDDSNSMSHMSEHEKSDRKMKIEDIVHMLETAALILSIITIGKYLEGQSKRSIIQMTEKLFPEEQLLANLNTKYIEPKNKKFDIDVEKSYDISYIDKDDFILVEAPYKLLTDSTVVHIYTPTLKAIDQVCYGWDDAFEVKKGQTLKSGADITEGKAILQISNTIEDSMLFQISKQLNIAQNNSESTENGIAALFKKVSEHFVKVIIFIAFLSLIIWCILIATDSYTVDNYCVWCFPIERFISVLVASCPCALGLAIPSVIVVTLNMAMKNSILIKKNSVFEKIKKVQAIIFDKTGTLFTKAEKIDYFHNYSNGVYSDQSLWQIIQIIEKDIKHPLADLLYQESVARGCNVFQADYKMVDRPTFDGKNGLSALLYDTKRNSASLEVKIGNVKLMTQSQITIQEENQLQIDAYLKQGYTVLLVSINKLLSASIVLDNQNNLRPEARQVVDYLQKNLKKDIYILSGDHKDTVLEVGKYLGIPEQNLIGECDAKSKQQLLKTLKEKQNKEVMMIGDGLNDILSLQEACIGVSINAKSELNLMASDIVALNENLWKIPFLFELIKVANIFIYLNLCWSFAYNVLMIPMAAGVFEPVGIHVSPLISSASMSGSSIVVVLFSNLLRLYRFKEPAVNIQKVVNSPKEKINFNKNTRHDNVAQPVIQTIITQATQENQDLLKTNQS</sequence>
<dbReference type="PANTHER" id="PTHR43520">
    <property type="entry name" value="ATP7, ISOFORM B"/>
    <property type="match status" value="1"/>
</dbReference>
<evidence type="ECO:0000256" key="1">
    <source>
        <dbReference type="ARBA" id="ARBA00004370"/>
    </source>
</evidence>
<dbReference type="Pfam" id="PF00702">
    <property type="entry name" value="Hydrolase"/>
    <property type="match status" value="1"/>
</dbReference>
<feature type="transmembrane region" description="Helical" evidence="6">
    <location>
        <begin position="222"/>
        <end position="242"/>
    </location>
</feature>
<evidence type="ECO:0000256" key="5">
    <source>
        <dbReference type="ARBA" id="ARBA00023136"/>
    </source>
</evidence>
<dbReference type="InterPro" id="IPR023298">
    <property type="entry name" value="ATPase_P-typ_TM_dom_sf"/>
</dbReference>
<dbReference type="PROSITE" id="PS01047">
    <property type="entry name" value="HMA_1"/>
    <property type="match status" value="1"/>
</dbReference>
<dbReference type="AlphaFoldDB" id="I7MCW3"/>
<keyword evidence="4 6" id="KW-1133">Transmembrane helix</keyword>
<dbReference type="EMBL" id="GG662522">
    <property type="protein sequence ID" value="EAR85041.2"/>
    <property type="molecule type" value="Genomic_DNA"/>
</dbReference>
<dbReference type="GO" id="GO:0055070">
    <property type="term" value="P:copper ion homeostasis"/>
    <property type="evidence" value="ECO:0007669"/>
    <property type="project" value="TreeGrafter"/>
</dbReference>
<dbReference type="RefSeq" id="XP_001032704.2">
    <property type="nucleotide sequence ID" value="XM_001032704.2"/>
</dbReference>
<dbReference type="InterPro" id="IPR006439">
    <property type="entry name" value="HAD-SF_hydro_IA"/>
</dbReference>
<dbReference type="GO" id="GO:0005524">
    <property type="term" value="F:ATP binding"/>
    <property type="evidence" value="ECO:0007669"/>
    <property type="project" value="InterPro"/>
</dbReference>
<evidence type="ECO:0000256" key="6">
    <source>
        <dbReference type="SAM" id="Phobius"/>
    </source>
</evidence>
<dbReference type="PRINTS" id="PR00119">
    <property type="entry name" value="CATATPASE"/>
</dbReference>
<gene>
    <name evidence="7" type="ORF">TTHERM_00529930</name>
</gene>
<dbReference type="Proteomes" id="UP000009168">
    <property type="component" value="Unassembled WGS sequence"/>
</dbReference>
<dbReference type="Gene3D" id="3.40.1110.10">
    <property type="entry name" value="Calcium-transporting ATPase, cytoplasmic domain N"/>
    <property type="match status" value="1"/>
</dbReference>
<dbReference type="InterPro" id="IPR023214">
    <property type="entry name" value="HAD_sf"/>
</dbReference>
<proteinExistence type="predicted"/>
<dbReference type="GO" id="GO:0016020">
    <property type="term" value="C:membrane"/>
    <property type="evidence" value="ECO:0007669"/>
    <property type="project" value="UniProtKB-SubCell"/>
</dbReference>
<feature type="transmembrane region" description="Helical" evidence="6">
    <location>
        <begin position="187"/>
        <end position="210"/>
    </location>
</feature>
<dbReference type="Gene3D" id="3.30.70.100">
    <property type="match status" value="1"/>
</dbReference>
<evidence type="ECO:0000256" key="2">
    <source>
        <dbReference type="ARBA" id="ARBA00022692"/>
    </source>
</evidence>
<feature type="transmembrane region" description="Helical" evidence="6">
    <location>
        <begin position="528"/>
        <end position="554"/>
    </location>
</feature>
<dbReference type="STRING" id="312017.I7MCW3"/>
<dbReference type="InterPro" id="IPR017969">
    <property type="entry name" value="Heavy-metal-associated_CS"/>
</dbReference>
<dbReference type="SUPFAM" id="SSF81665">
    <property type="entry name" value="Calcium ATPase, transmembrane domain M"/>
    <property type="match status" value="1"/>
</dbReference>
<dbReference type="OrthoDB" id="432719at2759"/>
<evidence type="ECO:0000313" key="8">
    <source>
        <dbReference type="Proteomes" id="UP000009168"/>
    </source>
</evidence>
<feature type="transmembrane region" description="Helical" evidence="6">
    <location>
        <begin position="878"/>
        <end position="901"/>
    </location>
</feature>
<dbReference type="InterPro" id="IPR023299">
    <property type="entry name" value="ATPase_P-typ_cyto_dom_N"/>
</dbReference>
<dbReference type="InterPro" id="IPR036163">
    <property type="entry name" value="HMA_dom_sf"/>
</dbReference>
<dbReference type="SUPFAM" id="SSF55008">
    <property type="entry name" value="HMA, heavy metal-associated domain"/>
    <property type="match status" value="1"/>
</dbReference>
<evidence type="ECO:0000256" key="4">
    <source>
        <dbReference type="ARBA" id="ARBA00022989"/>
    </source>
</evidence>
<protein>
    <submittedName>
        <fullName evidence="7">E1-E2 ATPase family protein</fullName>
    </submittedName>
</protein>
<dbReference type="InParanoid" id="I7MCW3"/>
<dbReference type="Gene3D" id="3.40.50.1000">
    <property type="entry name" value="HAD superfamily/HAD-like"/>
    <property type="match status" value="1"/>
</dbReference>
<dbReference type="NCBIfam" id="TIGR01549">
    <property type="entry name" value="HAD-SF-IA-v1"/>
    <property type="match status" value="1"/>
</dbReference>
<feature type="transmembrane region" description="Helical" evidence="6">
    <location>
        <begin position="488"/>
        <end position="508"/>
    </location>
</feature>
<dbReference type="GO" id="GO:0005507">
    <property type="term" value="F:copper ion binding"/>
    <property type="evidence" value="ECO:0007669"/>
    <property type="project" value="TreeGrafter"/>
</dbReference>
<dbReference type="SUPFAM" id="SSF56784">
    <property type="entry name" value="HAD-like"/>
    <property type="match status" value="1"/>
</dbReference>
<dbReference type="eggNOG" id="KOG0207">
    <property type="taxonomic scope" value="Eukaryota"/>
</dbReference>
<feature type="transmembrane region" description="Helical" evidence="6">
    <location>
        <begin position="312"/>
        <end position="332"/>
    </location>
</feature>
<dbReference type="NCBIfam" id="TIGR01494">
    <property type="entry name" value="ATPase_P-type"/>
    <property type="match status" value="1"/>
</dbReference>
<keyword evidence="5 6" id="KW-0472">Membrane</keyword>